<dbReference type="PROSITE" id="PS00755">
    <property type="entry name" value="SECY_1"/>
    <property type="match status" value="1"/>
</dbReference>
<feature type="transmembrane region" description="Helical" evidence="14">
    <location>
        <begin position="174"/>
        <end position="195"/>
    </location>
</feature>
<dbReference type="InterPro" id="IPR030659">
    <property type="entry name" value="SecY_CS"/>
</dbReference>
<feature type="transmembrane region" description="Helical" evidence="14">
    <location>
        <begin position="285"/>
        <end position="311"/>
    </location>
</feature>
<reference evidence="16 17" key="1">
    <citation type="journal article" date="2011" name="Proc. Natl. Acad. Sci. U.S.A.">
        <title>Comparative genomics of xylose-fermenting fungi for enhanced biofuel production.</title>
        <authorList>
            <person name="Wohlbach D.J."/>
            <person name="Kuo A."/>
            <person name="Sato T.K."/>
            <person name="Potts K.M."/>
            <person name="Salamov A.A."/>
            <person name="LaButti K.M."/>
            <person name="Sun H."/>
            <person name="Clum A."/>
            <person name="Pangilinan J.L."/>
            <person name="Lindquist E.A."/>
            <person name="Lucas S."/>
            <person name="Lapidus A."/>
            <person name="Jin M."/>
            <person name="Gunawan C."/>
            <person name="Balan V."/>
            <person name="Dale B.E."/>
            <person name="Jeffries T.W."/>
            <person name="Zinkel R."/>
            <person name="Barry K.W."/>
            <person name="Grigoriev I.V."/>
            <person name="Gasch A.P."/>
        </authorList>
    </citation>
    <scope>NUCLEOTIDE SEQUENCE [LARGE SCALE GENOMIC DNA]</scope>
    <source>
        <strain evidence="17">ATCC 10573 / BCRC 21748 / CBS 615 / JCM 9827 / NBRC 10315 / NRRL Y-1498 / VKM Y-70</strain>
    </source>
</reference>
<keyword evidence="6" id="KW-0256">Endoplasmic reticulum</keyword>
<comment type="function">
    <text evidence="11">Appears to play a crucial role in the insertion of secretory and membrane polypeptides into the ER. It is required for assembly of membrane and secretory proteins and is essential for cell growth. It interacts with other membrane proteins required for protein translocation. Upon binding to SEC62/63 complex, secretory precursor polypeptides may engage SEC61 to begin membrane penetration event. A cycle of assembly and disassembly of SEC62/63 from SEC61 may govern the activity of the translocase.</text>
</comment>
<evidence type="ECO:0000256" key="14">
    <source>
        <dbReference type="SAM" id="Phobius"/>
    </source>
</evidence>
<feature type="transmembrane region" description="Helical" evidence="14">
    <location>
        <begin position="360"/>
        <end position="380"/>
    </location>
</feature>
<evidence type="ECO:0000256" key="9">
    <source>
        <dbReference type="ARBA" id="ARBA00023010"/>
    </source>
</evidence>
<dbReference type="PIRSF" id="PIRSF004557">
    <property type="entry name" value="SecY"/>
    <property type="match status" value="1"/>
</dbReference>
<feature type="transmembrane region" description="Helical" evidence="14">
    <location>
        <begin position="244"/>
        <end position="265"/>
    </location>
</feature>
<keyword evidence="17" id="KW-1185">Reference proteome</keyword>
<dbReference type="PROSITE" id="PS00756">
    <property type="entry name" value="SECY_2"/>
    <property type="match status" value="1"/>
</dbReference>
<comment type="subunit">
    <text evidence="3">Heterotrimeric complex composed of SEC61-alpha, SEC61-beta and SEC61-gamma.</text>
</comment>
<comment type="subcellular location">
    <subcellularLocation>
        <location evidence="1">Endoplasmic reticulum membrane</location>
        <topology evidence="1">Multi-pass membrane protein</topology>
    </subcellularLocation>
    <subcellularLocation>
        <location evidence="12">Membrane</location>
        <topology evidence="12">Multi-pass membrane protein</topology>
    </subcellularLocation>
</comment>
<dbReference type="InterPro" id="IPR019561">
    <property type="entry name" value="Translocon_Sec61/SecY_plug_dom"/>
</dbReference>
<dbReference type="InterPro" id="IPR002208">
    <property type="entry name" value="SecY/SEC61-alpha"/>
</dbReference>
<evidence type="ECO:0000313" key="17">
    <source>
        <dbReference type="Proteomes" id="UP000000707"/>
    </source>
</evidence>
<dbReference type="STRING" id="590646.G3B2G2"/>
<feature type="transmembrane region" description="Helical" evidence="14">
    <location>
        <begin position="33"/>
        <end position="55"/>
    </location>
</feature>
<name>G3B2G2_CANTC</name>
<keyword evidence="4 12" id="KW-0813">Transport</keyword>
<evidence type="ECO:0000256" key="10">
    <source>
        <dbReference type="ARBA" id="ARBA00023136"/>
    </source>
</evidence>
<dbReference type="GO" id="GO:0015031">
    <property type="term" value="P:protein transport"/>
    <property type="evidence" value="ECO:0007669"/>
    <property type="project" value="UniProtKB-KW"/>
</dbReference>
<evidence type="ECO:0000256" key="8">
    <source>
        <dbReference type="ARBA" id="ARBA00022989"/>
    </source>
</evidence>
<dbReference type="KEGG" id="cten:18248782"/>
<accession>G3B2G2</accession>
<evidence type="ECO:0000256" key="2">
    <source>
        <dbReference type="ARBA" id="ARBA00005751"/>
    </source>
</evidence>
<dbReference type="SUPFAM" id="SSF103491">
    <property type="entry name" value="Preprotein translocase SecY subunit"/>
    <property type="match status" value="1"/>
</dbReference>
<dbReference type="HOGENOM" id="CLU_031763_2_1_1"/>
<gene>
    <name evidence="16" type="ORF">CANTEDRAFT_120491</name>
</gene>
<feature type="domain" description="Translocon Sec61/SecY plug" evidence="15">
    <location>
        <begin position="41"/>
        <end position="75"/>
    </location>
</feature>
<feature type="transmembrane region" description="Helical" evidence="14">
    <location>
        <begin position="414"/>
        <end position="432"/>
    </location>
</feature>
<dbReference type="GO" id="GO:0005789">
    <property type="term" value="C:endoplasmic reticulum membrane"/>
    <property type="evidence" value="ECO:0007669"/>
    <property type="project" value="UniProtKB-SubCell"/>
</dbReference>
<evidence type="ECO:0000256" key="7">
    <source>
        <dbReference type="ARBA" id="ARBA00022927"/>
    </source>
</evidence>
<evidence type="ECO:0000256" key="13">
    <source>
        <dbReference type="RuleBase" id="RU004349"/>
    </source>
</evidence>
<dbReference type="NCBIfam" id="NF006341">
    <property type="entry name" value="PRK08568.1-5"/>
    <property type="match status" value="1"/>
</dbReference>
<feature type="transmembrane region" description="Helical" evidence="14">
    <location>
        <begin position="116"/>
        <end position="139"/>
    </location>
</feature>
<feature type="transmembrane region" description="Helical" evidence="14">
    <location>
        <begin position="75"/>
        <end position="95"/>
    </location>
</feature>
<evidence type="ECO:0000256" key="3">
    <source>
        <dbReference type="ARBA" id="ARBA00011537"/>
    </source>
</evidence>
<dbReference type="NCBIfam" id="TIGR00967">
    <property type="entry name" value="3a0501s007"/>
    <property type="match status" value="1"/>
</dbReference>
<evidence type="ECO:0000259" key="15">
    <source>
        <dbReference type="Pfam" id="PF10559"/>
    </source>
</evidence>
<organism evidence="17">
    <name type="scientific">Candida tenuis (strain ATCC 10573 / BCRC 21748 / CBS 615 / JCM 9827 / NBRC 10315 / NRRL Y-1498 / VKM Y-70)</name>
    <name type="common">Yeast</name>
    <name type="synonym">Yamadazyma tenuis</name>
    <dbReference type="NCBI Taxonomy" id="590646"/>
    <lineage>
        <taxon>Eukaryota</taxon>
        <taxon>Fungi</taxon>
        <taxon>Dikarya</taxon>
        <taxon>Ascomycota</taxon>
        <taxon>Saccharomycotina</taxon>
        <taxon>Pichiomycetes</taxon>
        <taxon>Debaryomycetaceae</taxon>
        <taxon>Yamadazyma</taxon>
    </lineage>
</organism>
<evidence type="ECO:0000256" key="11">
    <source>
        <dbReference type="ARBA" id="ARBA00053402"/>
    </source>
</evidence>
<dbReference type="Gene3D" id="1.10.3370.10">
    <property type="entry name" value="SecY subunit domain"/>
    <property type="match status" value="1"/>
</dbReference>
<dbReference type="Proteomes" id="UP000000707">
    <property type="component" value="Unassembled WGS sequence"/>
</dbReference>
<feature type="transmembrane region" description="Helical" evidence="14">
    <location>
        <begin position="145"/>
        <end position="167"/>
    </location>
</feature>
<dbReference type="PANTHER" id="PTHR10906">
    <property type="entry name" value="SECY/SEC61-ALPHA FAMILY MEMBER"/>
    <property type="match status" value="1"/>
</dbReference>
<dbReference type="EMBL" id="GL996515">
    <property type="protein sequence ID" value="EGV64666.1"/>
    <property type="molecule type" value="Genomic_DNA"/>
</dbReference>
<evidence type="ECO:0000256" key="5">
    <source>
        <dbReference type="ARBA" id="ARBA00022692"/>
    </source>
</evidence>
<dbReference type="Pfam" id="PF10559">
    <property type="entry name" value="Plug_translocon"/>
    <property type="match status" value="1"/>
</dbReference>
<dbReference type="Pfam" id="PF00344">
    <property type="entry name" value="SecY"/>
    <property type="match status" value="1"/>
</dbReference>
<evidence type="ECO:0000313" key="16">
    <source>
        <dbReference type="EMBL" id="EGV64666.1"/>
    </source>
</evidence>
<evidence type="ECO:0000256" key="4">
    <source>
        <dbReference type="ARBA" id="ARBA00022448"/>
    </source>
</evidence>
<keyword evidence="7 12" id="KW-0653">Protein transport</keyword>
<evidence type="ECO:0000256" key="1">
    <source>
        <dbReference type="ARBA" id="ARBA00004477"/>
    </source>
</evidence>
<dbReference type="OrthoDB" id="420669at2759"/>
<evidence type="ECO:0000256" key="12">
    <source>
        <dbReference type="RuleBase" id="RU003484"/>
    </source>
</evidence>
<sequence>MSGFRVLDLVSPFTPFVPEVIAPERKVAFQQRVMWTGVTLLIFLVMSEVPLYGIVSSDSSDPLLWLRMMLASNRGTLMELGISPIVSAGMVFQLLQGTKLITVDMGNKSDREQFQTAQKLFAILLAIGQATVYVLTGMYGPTSSLGLAVCLLLILQLVFASIVVILLDELLQKGYGLGSGISLFTATNVCEQVFWKTFAPTTTNVGKGVQFDGAIVALFHLLGSRQDKKRALLEAFYRTTGPNMLQVVATVVVFFAVVYLQGFRIELPVKSTRQRGPYGVYPIRLFYTSNIPIMLQSALTSNIFLISQFLFVKWPENLFVKLLGTWDARYGTNRAVSGLAYYVQPPTAFSEALLDPFKTVIYVVFVLGSCALFSTTWIEISGTSPRDIAKQFKEQGLVIAGHRDTSAYRELKKIIPTAAAFGGACIGALSVVCDLMGTLGSGTSILLAVTTIYGYYELAVKEGGLKSSLVSGFSDGI</sequence>
<proteinExistence type="inferred from homology"/>
<keyword evidence="5 12" id="KW-0812">Transmembrane</keyword>
<evidence type="ECO:0000256" key="6">
    <source>
        <dbReference type="ARBA" id="ARBA00022824"/>
    </source>
</evidence>
<keyword evidence="9 12" id="KW-0811">Translocation</keyword>
<dbReference type="GeneID" id="18248782"/>
<protein>
    <recommendedName>
        <fullName evidence="15">Translocon Sec61/SecY plug domain-containing protein</fullName>
    </recommendedName>
</protein>
<keyword evidence="8 14" id="KW-1133">Transmembrane helix</keyword>
<dbReference type="AlphaFoldDB" id="G3B2G2"/>
<dbReference type="InterPro" id="IPR023201">
    <property type="entry name" value="SecY_dom_sf"/>
</dbReference>
<dbReference type="eggNOG" id="KOG1373">
    <property type="taxonomic scope" value="Eukaryota"/>
</dbReference>
<comment type="similarity">
    <text evidence="2 13">Belongs to the SecY/SEC61-alpha family.</text>
</comment>
<dbReference type="FunFam" id="1.10.3370.10:FF:000002">
    <property type="entry name" value="Transport Sec61 subunit alpha isoform 2"/>
    <property type="match status" value="1"/>
</dbReference>
<keyword evidence="10 14" id="KW-0472">Membrane</keyword>